<dbReference type="EMBL" id="OW152824">
    <property type="protein sequence ID" value="CAH2040136.1"/>
    <property type="molecule type" value="Genomic_DNA"/>
</dbReference>
<feature type="non-terminal residue" evidence="1">
    <location>
        <position position="166"/>
    </location>
</feature>
<evidence type="ECO:0000313" key="1">
    <source>
        <dbReference type="EMBL" id="CAH2040136.1"/>
    </source>
</evidence>
<organism evidence="1 2">
    <name type="scientific">Iphiclides podalirius</name>
    <name type="common">scarce swallowtail</name>
    <dbReference type="NCBI Taxonomy" id="110791"/>
    <lineage>
        <taxon>Eukaryota</taxon>
        <taxon>Metazoa</taxon>
        <taxon>Ecdysozoa</taxon>
        <taxon>Arthropoda</taxon>
        <taxon>Hexapoda</taxon>
        <taxon>Insecta</taxon>
        <taxon>Pterygota</taxon>
        <taxon>Neoptera</taxon>
        <taxon>Endopterygota</taxon>
        <taxon>Lepidoptera</taxon>
        <taxon>Glossata</taxon>
        <taxon>Ditrysia</taxon>
        <taxon>Papilionoidea</taxon>
        <taxon>Papilionidae</taxon>
        <taxon>Papilioninae</taxon>
        <taxon>Iphiclides</taxon>
    </lineage>
</organism>
<gene>
    <name evidence="1" type="ORF">IPOD504_LOCUS2308</name>
</gene>
<sequence length="166" mass="17975">MKYASLFKFGINFVSPAAPPEGVRPISPLAPSGALLLLEARWPFRRGFVDTSAEFLFSCTQDSGASILALIRLFQTYGYTARTSGALGIEPAPGSAPINCAPREQRTTYSNFDFYLRRADLRTGKGSRFARISTFGSTITSMYAQLQACAMARCRLATAQPIAVTG</sequence>
<evidence type="ECO:0000313" key="2">
    <source>
        <dbReference type="Proteomes" id="UP000837857"/>
    </source>
</evidence>
<reference evidence="1" key="1">
    <citation type="submission" date="2022-03" db="EMBL/GenBank/DDBJ databases">
        <authorList>
            <person name="Martin H S."/>
        </authorList>
    </citation>
    <scope>NUCLEOTIDE SEQUENCE</scope>
</reference>
<accession>A0ABN8HRL7</accession>
<protein>
    <submittedName>
        <fullName evidence="1">Uncharacterized protein</fullName>
    </submittedName>
</protein>
<dbReference type="Proteomes" id="UP000837857">
    <property type="component" value="Chromosome 12"/>
</dbReference>
<keyword evidence="2" id="KW-1185">Reference proteome</keyword>
<proteinExistence type="predicted"/>
<name>A0ABN8HRL7_9NEOP</name>